<reference evidence="1 2" key="1">
    <citation type="journal article" date="2016" name="Nat. Commun.">
        <title>Extremotolerant tardigrade genome and improved radiotolerance of human cultured cells by tardigrade-unique protein.</title>
        <authorList>
            <person name="Hashimoto T."/>
            <person name="Horikawa D.D."/>
            <person name="Saito Y."/>
            <person name="Kuwahara H."/>
            <person name="Kozuka-Hata H."/>
            <person name="Shin-I T."/>
            <person name="Minakuchi Y."/>
            <person name="Ohishi K."/>
            <person name="Motoyama A."/>
            <person name="Aizu T."/>
            <person name="Enomoto A."/>
            <person name="Kondo K."/>
            <person name="Tanaka S."/>
            <person name="Hara Y."/>
            <person name="Koshikawa S."/>
            <person name="Sagara H."/>
            <person name="Miura T."/>
            <person name="Yokobori S."/>
            <person name="Miyagawa K."/>
            <person name="Suzuki Y."/>
            <person name="Kubo T."/>
            <person name="Oyama M."/>
            <person name="Kohara Y."/>
            <person name="Fujiyama A."/>
            <person name="Arakawa K."/>
            <person name="Katayama T."/>
            <person name="Toyoda A."/>
            <person name="Kunieda T."/>
        </authorList>
    </citation>
    <scope>NUCLEOTIDE SEQUENCE [LARGE SCALE GENOMIC DNA]</scope>
    <source>
        <strain evidence="1 2">YOKOZUNA-1</strain>
    </source>
</reference>
<dbReference type="Proteomes" id="UP000186922">
    <property type="component" value="Unassembled WGS sequence"/>
</dbReference>
<organism evidence="1 2">
    <name type="scientific">Ramazzottius varieornatus</name>
    <name type="common">Water bear</name>
    <name type="synonym">Tardigrade</name>
    <dbReference type="NCBI Taxonomy" id="947166"/>
    <lineage>
        <taxon>Eukaryota</taxon>
        <taxon>Metazoa</taxon>
        <taxon>Ecdysozoa</taxon>
        <taxon>Tardigrada</taxon>
        <taxon>Eutardigrada</taxon>
        <taxon>Parachela</taxon>
        <taxon>Hypsibioidea</taxon>
        <taxon>Ramazzottiidae</taxon>
        <taxon>Ramazzottius</taxon>
    </lineage>
</organism>
<name>A0A1D1VN56_RAMVA</name>
<proteinExistence type="predicted"/>
<accession>A0A1D1VN56</accession>
<gene>
    <name evidence="1" type="primary">RvY_11217-1</name>
    <name evidence="1" type="synonym">RvY_11217.1</name>
    <name evidence="1" type="ORF">RvY_11217</name>
</gene>
<protein>
    <submittedName>
        <fullName evidence="1">Uncharacterized protein</fullName>
    </submittedName>
</protein>
<evidence type="ECO:0000313" key="2">
    <source>
        <dbReference type="Proteomes" id="UP000186922"/>
    </source>
</evidence>
<dbReference type="EMBL" id="BDGG01000006">
    <property type="protein sequence ID" value="GAV00354.1"/>
    <property type="molecule type" value="Genomic_DNA"/>
</dbReference>
<evidence type="ECO:0000313" key="1">
    <source>
        <dbReference type="EMBL" id="GAV00354.1"/>
    </source>
</evidence>
<sequence>MLLLTYSPCIFDTLVGRIAWGRLVLVCASGTCVPSMLDLEYVLYFARYCGIVRLSYASQLCHAWNVLMAARLDDEGSRWSRHIPYCVSLSYFLQQMLRC</sequence>
<keyword evidence="2" id="KW-1185">Reference proteome</keyword>
<comment type="caution">
    <text evidence="1">The sequence shown here is derived from an EMBL/GenBank/DDBJ whole genome shotgun (WGS) entry which is preliminary data.</text>
</comment>
<dbReference type="AlphaFoldDB" id="A0A1D1VN56"/>